<dbReference type="SUPFAM" id="SSF52540">
    <property type="entry name" value="P-loop containing nucleoside triphosphate hydrolases"/>
    <property type="match status" value="1"/>
</dbReference>
<dbReference type="InterPro" id="IPR027417">
    <property type="entry name" value="P-loop_NTPase"/>
</dbReference>
<dbReference type="PROSITE" id="PS50893">
    <property type="entry name" value="ABC_TRANSPORTER_2"/>
    <property type="match status" value="1"/>
</dbReference>
<dbReference type="GO" id="GO:0016887">
    <property type="term" value="F:ATP hydrolysis activity"/>
    <property type="evidence" value="ECO:0007669"/>
    <property type="project" value="InterPro"/>
</dbReference>
<feature type="region of interest" description="Disordered" evidence="10">
    <location>
        <begin position="830"/>
        <end position="856"/>
    </location>
</feature>
<dbReference type="InterPro" id="IPR013525">
    <property type="entry name" value="ABC2_TM"/>
</dbReference>
<dbReference type="PROSITE" id="PS00211">
    <property type="entry name" value="ABC_TRANSPORTER_1"/>
    <property type="match status" value="1"/>
</dbReference>
<feature type="transmembrane region" description="Helical" evidence="11">
    <location>
        <begin position="281"/>
        <end position="303"/>
    </location>
</feature>
<reference evidence="13" key="1">
    <citation type="journal article" date="2020" name="bioRxiv">
        <title>Comparative genomics of Chlamydomonas.</title>
        <authorList>
            <person name="Craig R.J."/>
            <person name="Hasan A.R."/>
            <person name="Ness R.W."/>
            <person name="Keightley P.D."/>
        </authorList>
    </citation>
    <scope>NUCLEOTIDE SEQUENCE</scope>
    <source>
        <strain evidence="13">CCAP 11/70</strain>
    </source>
</reference>
<dbReference type="GO" id="GO:0005524">
    <property type="term" value="F:ATP binding"/>
    <property type="evidence" value="ECO:0007669"/>
    <property type="project" value="UniProtKB-KW"/>
</dbReference>
<keyword evidence="4 11" id="KW-0812">Transmembrane</keyword>
<evidence type="ECO:0000256" key="6">
    <source>
        <dbReference type="ARBA" id="ARBA00022741"/>
    </source>
</evidence>
<keyword evidence="3" id="KW-0813">Transport</keyword>
<dbReference type="GO" id="GO:0016020">
    <property type="term" value="C:membrane"/>
    <property type="evidence" value="ECO:0007669"/>
    <property type="project" value="UniProtKB-SubCell"/>
</dbReference>
<organism evidence="13 14">
    <name type="scientific">Edaphochlamys debaryana</name>
    <dbReference type="NCBI Taxonomy" id="47281"/>
    <lineage>
        <taxon>Eukaryota</taxon>
        <taxon>Viridiplantae</taxon>
        <taxon>Chlorophyta</taxon>
        <taxon>core chlorophytes</taxon>
        <taxon>Chlorophyceae</taxon>
        <taxon>CS clade</taxon>
        <taxon>Chlamydomonadales</taxon>
        <taxon>Chlamydomonadales incertae sedis</taxon>
        <taxon>Edaphochlamys</taxon>
    </lineage>
</organism>
<dbReference type="PANTHER" id="PTHR19229:SF36">
    <property type="entry name" value="ATP-BINDING CASSETTE SUB-FAMILY A MEMBER 2"/>
    <property type="match status" value="1"/>
</dbReference>
<accession>A0A836BXC3</accession>
<dbReference type="AlphaFoldDB" id="A0A836BXC3"/>
<sequence>MAGFQTAADGDPAGAASPHPSGPGRYDGKEAQARAQAQAQRRPGPGWVAVRQAVALTRKNVLTRLRSPGLLLGQLLSGVALVGAVAAVDAALRFSDSGFGGAGRQESPEARAVGAVPLCSESPFLRQGAACHTLLYSPRGDLWVEEVVAGVAGRNVPPIPPEQMRGFDSVEEVDAYLWDHPETVLAAAHFRRRPTQPTAPPGAPEAARPRALSYVLQTNASAAWFKGRFQDPNTAVALPLQVAIEAAVARLASGDPSLPWSVSLADFPHPSLATASAVGRFAPTFLLAATVVNCIVLLTSMVTERESGVRGALTAMGLRDVAHWVSWVLPEALLTAAHAALLLGAAAAMRLTLATGNDPALLFLLLWGGELAMSSVALLLSALLRKASAAVPVGFAVYVIAWALQLDAAPQRTANDGGAGSRLAALFSCLPPPLLTKGLVDLASATLDGAGGISWSARSSYCWSEPPPPAVRASLPYWQSDCVMPVGRILWILPLQALIFTLIAAYLDALLPREPGGPWALPWEPLAGALLPAAWRGGGAGGRRAASARRVAKALARAERDAAAAAAAAPPLPLSLLAAAAPSGPVPAAAAMAAAPAGPLESSGVPTEAAAAPTVVTAAAALALAEADPGVVAEAAAVQGLCRRYVAATSAEADAAGAGRRRWWRRLFARSPSAASYGMVTSARDDSFGVAAGGAGGGLERITEGHEAPDGAGGGAAGNVIDDGGESDWTQGVVLFGLRKVYGRLAVGNGGGGGARGWFRRWIAPGPVGRWWRRRQRRYATPPALLTAAAAAGSPEALLAADIGGGAAAPNTAAAAPAAAADLGLDPKASAVGGGKPNGGGRDSGGGKAGGGGGGGGGAHVAVEGTWLRILPGECFCLLGPNGAGKTTTLRCLIGSLRPSSGEALVRGHSLASPAGLEAARAATGLCPQFDCCWPELSGREHLQLAGAVRGLGGAEAAAEAERMLKMVKLESAADRPAAAYSGGMRRRLSVAAALLGSPGVVYLDEPTTGMDPVTRRHVWELLLGCREGRVMVLTTHSLEEAQLLGDRVAILVAGRLRCLGPSLALRRRYGGGYVVSLGLAALLAAEAGQRGGSGGDCGGGGGGGSPRDRLLLAAGEAEEFDSGGGDGGGGSSGAGSDGGSGSGSGSGGSSGGGGEAGPAAAAVAAAAAVRRLAAEALGAGGDGQAVEVETGRSHLHLRIPRHCEARLPELFDALEARGSELGVVDIQVRLSTLEDVYMNVIRSCSANSD</sequence>
<dbReference type="InterPro" id="IPR017871">
    <property type="entry name" value="ABC_transporter-like_CS"/>
</dbReference>
<protein>
    <recommendedName>
        <fullName evidence="12">ABC transporter domain-containing protein</fullName>
    </recommendedName>
</protein>
<keyword evidence="9 11" id="KW-0472">Membrane</keyword>
<dbReference type="OrthoDB" id="545677at2759"/>
<keyword evidence="8 11" id="KW-1133">Transmembrane helix</keyword>
<dbReference type="PANTHER" id="PTHR19229">
    <property type="entry name" value="ATP-BINDING CASSETTE TRANSPORTER SUBFAMILY A ABCA"/>
    <property type="match status" value="1"/>
</dbReference>
<name>A0A836BXC3_9CHLO</name>
<dbReference type="EMBL" id="JAEHOE010000049">
    <property type="protein sequence ID" value="KAG2491877.1"/>
    <property type="molecule type" value="Genomic_DNA"/>
</dbReference>
<dbReference type="InterPro" id="IPR026082">
    <property type="entry name" value="ABCA"/>
</dbReference>
<comment type="subcellular location">
    <subcellularLocation>
        <location evidence="1">Membrane</location>
        <topology evidence="1">Multi-pass membrane protein</topology>
    </subcellularLocation>
</comment>
<keyword evidence="7" id="KW-0067">ATP-binding</keyword>
<evidence type="ECO:0000256" key="7">
    <source>
        <dbReference type="ARBA" id="ARBA00022840"/>
    </source>
</evidence>
<feature type="compositionally biased region" description="Gly residues" evidence="10">
    <location>
        <begin position="1123"/>
        <end position="1157"/>
    </location>
</feature>
<dbReference type="GO" id="GO:0005319">
    <property type="term" value="F:lipid transporter activity"/>
    <property type="evidence" value="ECO:0007669"/>
    <property type="project" value="TreeGrafter"/>
</dbReference>
<comment type="caution">
    <text evidence="13">The sequence shown here is derived from an EMBL/GenBank/DDBJ whole genome shotgun (WGS) entry which is preliminary data.</text>
</comment>
<dbReference type="Pfam" id="PF12698">
    <property type="entry name" value="ABC2_membrane_3"/>
    <property type="match status" value="1"/>
</dbReference>
<feature type="transmembrane region" description="Helical" evidence="11">
    <location>
        <begin position="324"/>
        <end position="348"/>
    </location>
</feature>
<keyword evidence="5" id="KW-0677">Repeat</keyword>
<evidence type="ECO:0000256" key="4">
    <source>
        <dbReference type="ARBA" id="ARBA00022692"/>
    </source>
</evidence>
<keyword evidence="6" id="KW-0547">Nucleotide-binding</keyword>
<dbReference type="FunFam" id="3.40.50.300:FF:000335">
    <property type="entry name" value="ATP binding cassette subfamily A member 5"/>
    <property type="match status" value="1"/>
</dbReference>
<feature type="transmembrane region" description="Helical" evidence="11">
    <location>
        <begin position="360"/>
        <end position="380"/>
    </location>
</feature>
<evidence type="ECO:0000313" key="14">
    <source>
        <dbReference type="Proteomes" id="UP000612055"/>
    </source>
</evidence>
<dbReference type="GO" id="GO:0140359">
    <property type="term" value="F:ABC-type transporter activity"/>
    <property type="evidence" value="ECO:0007669"/>
    <property type="project" value="InterPro"/>
</dbReference>
<feature type="region of interest" description="Disordered" evidence="10">
    <location>
        <begin position="1120"/>
        <end position="1157"/>
    </location>
</feature>
<feature type="region of interest" description="Disordered" evidence="10">
    <location>
        <begin position="1"/>
        <end position="44"/>
    </location>
</feature>
<evidence type="ECO:0000313" key="13">
    <source>
        <dbReference type="EMBL" id="KAG2491877.1"/>
    </source>
</evidence>
<comment type="similarity">
    <text evidence="2">Belongs to the ABC transporter superfamily. ABCA family. CPR flippase (TC 3.A.1.211) subfamily.</text>
</comment>
<dbReference type="Gene3D" id="3.40.50.300">
    <property type="entry name" value="P-loop containing nucleotide triphosphate hydrolases"/>
    <property type="match status" value="1"/>
</dbReference>
<feature type="domain" description="ABC transporter" evidence="12">
    <location>
        <begin position="841"/>
        <end position="1079"/>
    </location>
</feature>
<evidence type="ECO:0000256" key="10">
    <source>
        <dbReference type="SAM" id="MobiDB-lite"/>
    </source>
</evidence>
<evidence type="ECO:0000256" key="8">
    <source>
        <dbReference type="ARBA" id="ARBA00022989"/>
    </source>
</evidence>
<proteinExistence type="inferred from homology"/>
<dbReference type="SMART" id="SM00382">
    <property type="entry name" value="AAA"/>
    <property type="match status" value="1"/>
</dbReference>
<feature type="compositionally biased region" description="Low complexity" evidence="10">
    <location>
        <begin position="33"/>
        <end position="42"/>
    </location>
</feature>
<evidence type="ECO:0000256" key="3">
    <source>
        <dbReference type="ARBA" id="ARBA00022448"/>
    </source>
</evidence>
<dbReference type="InterPro" id="IPR003593">
    <property type="entry name" value="AAA+_ATPase"/>
</dbReference>
<evidence type="ECO:0000256" key="2">
    <source>
        <dbReference type="ARBA" id="ARBA00008526"/>
    </source>
</evidence>
<dbReference type="InterPro" id="IPR003439">
    <property type="entry name" value="ABC_transporter-like_ATP-bd"/>
</dbReference>
<evidence type="ECO:0000256" key="11">
    <source>
        <dbReference type="SAM" id="Phobius"/>
    </source>
</evidence>
<feature type="transmembrane region" description="Helical" evidence="11">
    <location>
        <begin position="489"/>
        <end position="507"/>
    </location>
</feature>
<gene>
    <name evidence="13" type="ORF">HYH03_009829</name>
</gene>
<evidence type="ECO:0000256" key="1">
    <source>
        <dbReference type="ARBA" id="ARBA00004141"/>
    </source>
</evidence>
<dbReference type="Pfam" id="PF00005">
    <property type="entry name" value="ABC_tran"/>
    <property type="match status" value="1"/>
</dbReference>
<evidence type="ECO:0000256" key="9">
    <source>
        <dbReference type="ARBA" id="ARBA00023136"/>
    </source>
</evidence>
<keyword evidence="14" id="KW-1185">Reference proteome</keyword>
<dbReference type="Proteomes" id="UP000612055">
    <property type="component" value="Unassembled WGS sequence"/>
</dbReference>
<evidence type="ECO:0000259" key="12">
    <source>
        <dbReference type="PROSITE" id="PS50893"/>
    </source>
</evidence>
<feature type="compositionally biased region" description="Low complexity" evidence="10">
    <location>
        <begin position="7"/>
        <end position="24"/>
    </location>
</feature>
<dbReference type="CDD" id="cd03263">
    <property type="entry name" value="ABC_subfamily_A"/>
    <property type="match status" value="1"/>
</dbReference>
<evidence type="ECO:0000256" key="5">
    <source>
        <dbReference type="ARBA" id="ARBA00022737"/>
    </source>
</evidence>
<feature type="compositionally biased region" description="Gly residues" evidence="10">
    <location>
        <begin position="832"/>
        <end position="856"/>
    </location>
</feature>